<gene>
    <name evidence="1" type="ORF">CRV2_00004658</name>
</gene>
<accession>A0ACA9TYY3</accession>
<evidence type="ECO:0000313" key="2">
    <source>
        <dbReference type="Proteomes" id="UP000836387"/>
    </source>
</evidence>
<dbReference type="EMBL" id="CADEHS020000010">
    <property type="protein sequence ID" value="CAG9945782.1"/>
    <property type="molecule type" value="Genomic_DNA"/>
</dbReference>
<comment type="caution">
    <text evidence="1">The sequence shown here is derived from an EMBL/GenBank/DDBJ whole genome shotgun (WGS) entry which is preliminary data.</text>
</comment>
<dbReference type="Proteomes" id="UP000836387">
    <property type="component" value="Unassembled WGS sequence"/>
</dbReference>
<reference evidence="1" key="1">
    <citation type="submission" date="2020-04" db="EMBL/GenBank/DDBJ databases">
        <authorList>
            <person name="Broberg M."/>
        </authorList>
    </citation>
    <scope>NUCLEOTIDE SEQUENCE</scope>
</reference>
<reference evidence="1" key="2">
    <citation type="submission" date="2021-10" db="EMBL/GenBank/DDBJ databases">
        <authorList>
            <person name="Piombo E."/>
        </authorList>
    </citation>
    <scope>NUCLEOTIDE SEQUENCE</scope>
</reference>
<proteinExistence type="predicted"/>
<evidence type="ECO:0000313" key="1">
    <source>
        <dbReference type="EMBL" id="CAG9945782.1"/>
    </source>
</evidence>
<organism evidence="1 2">
    <name type="scientific">Clonostachys rosea f. rosea IK726</name>
    <dbReference type="NCBI Taxonomy" id="1349383"/>
    <lineage>
        <taxon>Eukaryota</taxon>
        <taxon>Fungi</taxon>
        <taxon>Dikarya</taxon>
        <taxon>Ascomycota</taxon>
        <taxon>Pezizomycotina</taxon>
        <taxon>Sordariomycetes</taxon>
        <taxon>Hypocreomycetidae</taxon>
        <taxon>Hypocreales</taxon>
        <taxon>Bionectriaceae</taxon>
        <taxon>Clonostachys</taxon>
    </lineage>
</organism>
<name>A0ACA9TYY3_BIOOC</name>
<sequence length="142" mass="15646">MESELKRTIALCHTAWLMQAPARVAELLPTVDGRLRGGREKEAVDSTGSPDSLSLGDRDLPRDVFLRHRLECPVGRRVGQQRPSAGGQRICVSATVLAALQNNNLQIGVLAETMDQKWTRDAATNDNNVICFCRYVSKTISL</sequence>
<protein>
    <submittedName>
        <fullName evidence="1">Uncharacterized protein</fullName>
    </submittedName>
</protein>
<keyword evidence="2" id="KW-1185">Reference proteome</keyword>